<reference evidence="3" key="1">
    <citation type="submission" date="2016-07" db="EMBL/GenBank/DDBJ databases">
        <authorList>
            <person name="Florea S."/>
            <person name="Webb J.S."/>
            <person name="Jaromczyk J."/>
            <person name="Schardl C.L."/>
        </authorList>
    </citation>
    <scope>NUCLEOTIDE SEQUENCE [LARGE SCALE GENOMIC DNA]</scope>
    <source>
        <strain evidence="3">MV-1</strain>
    </source>
</reference>
<accession>A0A1E5Q512</accession>
<gene>
    <name evidence="2" type="ORF">BEN30_15015</name>
</gene>
<evidence type="ECO:0008006" key="4">
    <source>
        <dbReference type="Google" id="ProtNLM"/>
    </source>
</evidence>
<dbReference type="STRING" id="28181.BEN30_15015"/>
<keyword evidence="1" id="KW-0812">Transmembrane</keyword>
<comment type="caution">
    <text evidence="2">The sequence shown here is derived from an EMBL/GenBank/DDBJ whole genome shotgun (WGS) entry which is preliminary data.</text>
</comment>
<dbReference type="EMBL" id="MCGG01000053">
    <property type="protein sequence ID" value="OEJ65261.1"/>
    <property type="molecule type" value="Genomic_DNA"/>
</dbReference>
<name>A0A1E5Q512_9PROT</name>
<keyword evidence="1" id="KW-0472">Membrane</keyword>
<evidence type="ECO:0000313" key="3">
    <source>
        <dbReference type="Proteomes" id="UP000095347"/>
    </source>
</evidence>
<protein>
    <recommendedName>
        <fullName evidence="4">DUF3185 family protein</fullName>
    </recommendedName>
</protein>
<feature type="transmembrane region" description="Helical" evidence="1">
    <location>
        <begin position="46"/>
        <end position="66"/>
    </location>
</feature>
<sequence length="69" mass="7311">MNSKSIFGITVIVVGLVLLGFAQHASEAPADQISDMMTGRYSDTTVTYFVVGIAAVVFGILSIVFGRRA</sequence>
<keyword evidence="3" id="KW-1185">Reference proteome</keyword>
<keyword evidence="1" id="KW-1133">Transmembrane helix</keyword>
<proteinExistence type="predicted"/>
<dbReference type="RefSeq" id="WP_069958890.1">
    <property type="nucleotide sequence ID" value="NZ_MCGG01000053.1"/>
</dbReference>
<dbReference type="AlphaFoldDB" id="A0A1E5Q512"/>
<dbReference type="OrthoDB" id="6199344at2"/>
<evidence type="ECO:0000313" key="2">
    <source>
        <dbReference type="EMBL" id="OEJ65261.1"/>
    </source>
</evidence>
<evidence type="ECO:0000256" key="1">
    <source>
        <dbReference type="SAM" id="Phobius"/>
    </source>
</evidence>
<dbReference type="Pfam" id="PF11381">
    <property type="entry name" value="DUF3185"/>
    <property type="match status" value="1"/>
</dbReference>
<organism evidence="2 3">
    <name type="scientific">Magnetovibrio blakemorei</name>
    <dbReference type="NCBI Taxonomy" id="28181"/>
    <lineage>
        <taxon>Bacteria</taxon>
        <taxon>Pseudomonadati</taxon>
        <taxon>Pseudomonadota</taxon>
        <taxon>Alphaproteobacteria</taxon>
        <taxon>Rhodospirillales</taxon>
        <taxon>Magnetovibrionaceae</taxon>
        <taxon>Magnetovibrio</taxon>
    </lineage>
</organism>
<dbReference type="InterPro" id="IPR021521">
    <property type="entry name" value="DUF3185"/>
</dbReference>
<dbReference type="Proteomes" id="UP000095347">
    <property type="component" value="Unassembled WGS sequence"/>
</dbReference>